<accession>A0A9W8CT48</accession>
<feature type="compositionally biased region" description="Low complexity" evidence="1">
    <location>
        <begin position="293"/>
        <end position="467"/>
    </location>
</feature>
<comment type="caution">
    <text evidence="3">The sequence shown here is derived from an EMBL/GenBank/DDBJ whole genome shotgun (WGS) entry which is preliminary data.</text>
</comment>
<keyword evidence="4" id="KW-1185">Reference proteome</keyword>
<feature type="region of interest" description="Disordered" evidence="1">
    <location>
        <begin position="290"/>
        <end position="481"/>
    </location>
</feature>
<dbReference type="OrthoDB" id="5565075at2759"/>
<evidence type="ECO:0000256" key="1">
    <source>
        <dbReference type="SAM" id="MobiDB-lite"/>
    </source>
</evidence>
<dbReference type="InterPro" id="IPR002989">
    <property type="entry name" value="Mycobac_pentapep"/>
</dbReference>
<dbReference type="SUPFAM" id="SSF50494">
    <property type="entry name" value="Trypsin-like serine proteases"/>
    <property type="match status" value="1"/>
</dbReference>
<keyword evidence="2" id="KW-1133">Transmembrane helix</keyword>
<feature type="region of interest" description="Disordered" evidence="1">
    <location>
        <begin position="637"/>
        <end position="656"/>
    </location>
</feature>
<feature type="compositionally biased region" description="Polar residues" evidence="1">
    <location>
        <begin position="644"/>
        <end position="656"/>
    </location>
</feature>
<dbReference type="AlphaFoldDB" id="A0A9W8CT48"/>
<evidence type="ECO:0000256" key="2">
    <source>
        <dbReference type="SAM" id="Phobius"/>
    </source>
</evidence>
<keyword evidence="2" id="KW-0812">Transmembrane</keyword>
<gene>
    <name evidence="3" type="ORF">LPJ53_001135</name>
</gene>
<feature type="compositionally biased region" description="Low complexity" evidence="1">
    <location>
        <begin position="678"/>
        <end position="695"/>
    </location>
</feature>
<feature type="region of interest" description="Disordered" evidence="1">
    <location>
        <begin position="544"/>
        <end position="567"/>
    </location>
</feature>
<evidence type="ECO:0000313" key="4">
    <source>
        <dbReference type="Proteomes" id="UP001149813"/>
    </source>
</evidence>
<protein>
    <submittedName>
        <fullName evidence="3">Uncharacterized protein</fullName>
    </submittedName>
</protein>
<dbReference type="InterPro" id="IPR009003">
    <property type="entry name" value="Peptidase_S1_PA"/>
</dbReference>
<dbReference type="Gene3D" id="2.40.10.10">
    <property type="entry name" value="Trypsin-like serine proteases"/>
    <property type="match status" value="1"/>
</dbReference>
<dbReference type="InterPro" id="IPR043504">
    <property type="entry name" value="Peptidase_S1_PA_chymotrypsin"/>
</dbReference>
<name>A0A9W8CT48_9FUNG</name>
<keyword evidence="2" id="KW-0472">Membrane</keyword>
<feature type="transmembrane region" description="Helical" evidence="2">
    <location>
        <begin position="581"/>
        <end position="603"/>
    </location>
</feature>
<feature type="compositionally biased region" description="Polar residues" evidence="1">
    <location>
        <begin position="555"/>
        <end position="567"/>
    </location>
</feature>
<organism evidence="3 4">
    <name type="scientific">Coemansia erecta</name>
    <dbReference type="NCBI Taxonomy" id="147472"/>
    <lineage>
        <taxon>Eukaryota</taxon>
        <taxon>Fungi</taxon>
        <taxon>Fungi incertae sedis</taxon>
        <taxon>Zoopagomycota</taxon>
        <taxon>Kickxellomycotina</taxon>
        <taxon>Kickxellomycetes</taxon>
        <taxon>Kickxellales</taxon>
        <taxon>Kickxellaceae</taxon>
        <taxon>Coemansia</taxon>
    </lineage>
</organism>
<reference evidence="3" key="1">
    <citation type="submission" date="2022-07" db="EMBL/GenBank/DDBJ databases">
        <title>Phylogenomic reconstructions and comparative analyses of Kickxellomycotina fungi.</title>
        <authorList>
            <person name="Reynolds N.K."/>
            <person name="Stajich J.E."/>
            <person name="Barry K."/>
            <person name="Grigoriev I.V."/>
            <person name="Crous P."/>
            <person name="Smith M.E."/>
        </authorList>
    </citation>
    <scope>NUCLEOTIDE SEQUENCE</scope>
    <source>
        <strain evidence="3">NBRC 32514</strain>
    </source>
</reference>
<feature type="region of interest" description="Disordered" evidence="1">
    <location>
        <begin position="678"/>
        <end position="728"/>
    </location>
</feature>
<proteinExistence type="predicted"/>
<dbReference type="Proteomes" id="UP001149813">
    <property type="component" value="Unassembled WGS sequence"/>
</dbReference>
<dbReference type="Pfam" id="PF01469">
    <property type="entry name" value="Pentapeptide_2"/>
    <property type="match status" value="1"/>
</dbReference>
<dbReference type="EMBL" id="JANBOJ010000026">
    <property type="protein sequence ID" value="KAJ1724599.1"/>
    <property type="molecule type" value="Genomic_DNA"/>
</dbReference>
<sequence>MTKRTVTSSNLLNDFRGAVLVLGSLQTSCEVALLDSQNGVVAASCFKFLSSGKVDNSQDFKIGINDPSSSTSLVYTLDRIDVHPKYDSSTYANNIAIIGFNTDSRQSWEAWAAGDRSEWNSVFFTSRAMISVSKKTWNPTRVVTLGLDSGCASASNLYKSNSDNMLCVSQAAVSLANSYCDLPYGTAWGIYQPNDLAVGAIYSHSVITSDSLCQATGTRYHIYTLIEPYLPWAGNVAGETFNLFTLDDYTSSASKSFSMTSVSGSSISGSKIVTGDYYPMQRVYEPVAVTTPSTSTGSGSTSSGSTGSTSSGSTNTGSTNTGSTNTGSTNTGSTNTGSTNTGSTNTGSTNTGSTNTGSTNTGSTNTGSTNTGSTNTGSTNTGSTNTGSTNTGSTNTGSTNSGSTDNSSSGTTDNSSGSGATSNNNSSSNNSSNGATDNNASGNSNSNGSGNSVSSSSSGSVKSSSSSDGDDDSLDTNGRNVTDKIDEDDVITINGSVVAIADLMTNSNEANLEVTHVYYLTQTDANGNIVVMSDIEVQTYAYSDYHDNTDDDDSQGGNPKDSSGLNASADNEKYNGLSRSAVIAIGVVVPVVTILILIGLFFLHKWWRRRRNAINWDPKSERDNINRIGIIDEMGMADGDRPSTESNSNTISPSNAHSRVVSAQLGQDSALADVDLNDAPAAGADGANAQDGANAEPLFKPGHETLPPVYNSHDFSNVKLPGEKVTYS</sequence>
<evidence type="ECO:0000313" key="3">
    <source>
        <dbReference type="EMBL" id="KAJ1724599.1"/>
    </source>
</evidence>